<dbReference type="AlphaFoldDB" id="A0AAW2YJV3"/>
<name>A0AAW2YJV3_9EUKA</name>
<accession>A0AAW2YJV3</accession>
<organism evidence="1 2">
    <name type="scientific">Acrasis kona</name>
    <dbReference type="NCBI Taxonomy" id="1008807"/>
    <lineage>
        <taxon>Eukaryota</taxon>
        <taxon>Discoba</taxon>
        <taxon>Heterolobosea</taxon>
        <taxon>Tetramitia</taxon>
        <taxon>Eutetramitia</taxon>
        <taxon>Acrasidae</taxon>
        <taxon>Acrasis</taxon>
    </lineage>
</organism>
<evidence type="ECO:0000313" key="2">
    <source>
        <dbReference type="Proteomes" id="UP001431209"/>
    </source>
</evidence>
<reference evidence="1 2" key="1">
    <citation type="submission" date="2024-03" db="EMBL/GenBank/DDBJ databases">
        <title>The Acrasis kona genome and developmental transcriptomes reveal deep origins of eukaryotic multicellular pathways.</title>
        <authorList>
            <person name="Sheikh S."/>
            <person name="Fu C.-J."/>
            <person name="Brown M.W."/>
            <person name="Baldauf S.L."/>
        </authorList>
    </citation>
    <scope>NUCLEOTIDE SEQUENCE [LARGE SCALE GENOMIC DNA]</scope>
    <source>
        <strain evidence="1 2">ATCC MYA-3509</strain>
    </source>
</reference>
<sequence>MADDVRTLSLIPEGDFARENPMIRNGRLWTNVFGENKAEVTHIMDPQGTGPLRILVIVPKETNVHDVKVTLSCENNTIKQENDIYFRYINQEKENEIREVVFSTKDGTDHNPNSQNGISVEVQKTNDILDETSDSPDDSEFWGLTDLYQDSRAYSFLNGFYNTFLEEKALLRKHDALVSASIKYKYKRDFFNRSVATYYASFPTCSLKILK</sequence>
<evidence type="ECO:0000313" key="1">
    <source>
        <dbReference type="EMBL" id="KAL0477432.1"/>
    </source>
</evidence>
<feature type="non-terminal residue" evidence="1">
    <location>
        <position position="211"/>
    </location>
</feature>
<dbReference type="Proteomes" id="UP001431209">
    <property type="component" value="Unassembled WGS sequence"/>
</dbReference>
<keyword evidence="2" id="KW-1185">Reference proteome</keyword>
<gene>
    <name evidence="1" type="ORF">AKO1_008500</name>
</gene>
<dbReference type="EMBL" id="JAOPGA020000172">
    <property type="protein sequence ID" value="KAL0477432.1"/>
    <property type="molecule type" value="Genomic_DNA"/>
</dbReference>
<protein>
    <submittedName>
        <fullName evidence="1">Uncharacterized protein</fullName>
    </submittedName>
</protein>
<proteinExistence type="predicted"/>
<comment type="caution">
    <text evidence="1">The sequence shown here is derived from an EMBL/GenBank/DDBJ whole genome shotgun (WGS) entry which is preliminary data.</text>
</comment>